<dbReference type="EMBL" id="UOGJ01000113">
    <property type="protein sequence ID" value="VAX36947.1"/>
    <property type="molecule type" value="Genomic_DNA"/>
</dbReference>
<protein>
    <submittedName>
        <fullName evidence="8">VapC toxin protein</fullName>
    </submittedName>
</protein>
<feature type="domain" description="PIN" evidence="7">
    <location>
        <begin position="3"/>
        <end position="125"/>
    </location>
</feature>
<evidence type="ECO:0000256" key="1">
    <source>
        <dbReference type="ARBA" id="ARBA00001946"/>
    </source>
</evidence>
<reference evidence="8" key="1">
    <citation type="submission" date="2018-06" db="EMBL/GenBank/DDBJ databases">
        <authorList>
            <person name="Zhirakovskaya E."/>
        </authorList>
    </citation>
    <scope>NUCLEOTIDE SEQUENCE</scope>
</reference>
<evidence type="ECO:0000256" key="2">
    <source>
        <dbReference type="ARBA" id="ARBA00022722"/>
    </source>
</evidence>
<keyword evidence="5" id="KW-0460">Magnesium</keyword>
<dbReference type="InterPro" id="IPR050556">
    <property type="entry name" value="Type_II_TA_system_RNase"/>
</dbReference>
<evidence type="ECO:0000256" key="6">
    <source>
        <dbReference type="ARBA" id="ARBA00038093"/>
    </source>
</evidence>
<dbReference type="PANTHER" id="PTHR33653:SF1">
    <property type="entry name" value="RIBONUCLEASE VAPC2"/>
    <property type="match status" value="1"/>
</dbReference>
<name>A0A3B1E3R4_9ZZZZ</name>
<dbReference type="InterPro" id="IPR002716">
    <property type="entry name" value="PIN_dom"/>
</dbReference>
<dbReference type="Pfam" id="PF01850">
    <property type="entry name" value="PIN"/>
    <property type="match status" value="1"/>
</dbReference>
<keyword evidence="4" id="KW-0378">Hydrolase</keyword>
<dbReference type="CDD" id="cd18746">
    <property type="entry name" value="PIN_VapC4-5_FitB-like"/>
    <property type="match status" value="1"/>
</dbReference>
<dbReference type="PANTHER" id="PTHR33653">
    <property type="entry name" value="RIBONUCLEASE VAPC2"/>
    <property type="match status" value="1"/>
</dbReference>
<keyword evidence="2" id="KW-0540">Nuclease</keyword>
<evidence type="ECO:0000256" key="4">
    <source>
        <dbReference type="ARBA" id="ARBA00022801"/>
    </source>
</evidence>
<comment type="cofactor">
    <cofactor evidence="1">
        <name>Mg(2+)</name>
        <dbReference type="ChEBI" id="CHEBI:18420"/>
    </cofactor>
</comment>
<dbReference type="InterPro" id="IPR029060">
    <property type="entry name" value="PIN-like_dom_sf"/>
</dbReference>
<accession>A0A3B1E3R4</accession>
<organism evidence="8">
    <name type="scientific">hydrothermal vent metagenome</name>
    <dbReference type="NCBI Taxonomy" id="652676"/>
    <lineage>
        <taxon>unclassified sequences</taxon>
        <taxon>metagenomes</taxon>
        <taxon>ecological metagenomes</taxon>
    </lineage>
</organism>
<evidence type="ECO:0000256" key="3">
    <source>
        <dbReference type="ARBA" id="ARBA00022723"/>
    </source>
</evidence>
<dbReference type="GO" id="GO:0046872">
    <property type="term" value="F:metal ion binding"/>
    <property type="evidence" value="ECO:0007669"/>
    <property type="project" value="UniProtKB-KW"/>
</dbReference>
<keyword evidence="3" id="KW-0479">Metal-binding</keyword>
<comment type="similarity">
    <text evidence="6">Belongs to the PINc/VapC protein family.</text>
</comment>
<proteinExistence type="inferred from homology"/>
<dbReference type="Gene3D" id="3.40.50.1010">
    <property type="entry name" value="5'-nuclease"/>
    <property type="match status" value="1"/>
</dbReference>
<dbReference type="AlphaFoldDB" id="A0A3B1E3R4"/>
<dbReference type="SUPFAM" id="SSF88723">
    <property type="entry name" value="PIN domain-like"/>
    <property type="match status" value="1"/>
</dbReference>
<evidence type="ECO:0000259" key="7">
    <source>
        <dbReference type="Pfam" id="PF01850"/>
    </source>
</evidence>
<sequence length="140" mass="15999">MKYLLDTCVISELVKVKPNKRVVEWIAQCYDEDLYLSALTIGEIQKGIDRLPKSKKKSRLYLWIKEDLSERFKGRILDVNESVARAWGSLLAKEEEKGRKVPVIDSLIAATAVIFSLTVVTRNTKDIELDDVSVFNPWGK</sequence>
<dbReference type="GO" id="GO:0004518">
    <property type="term" value="F:nuclease activity"/>
    <property type="evidence" value="ECO:0007669"/>
    <property type="project" value="UniProtKB-KW"/>
</dbReference>
<evidence type="ECO:0000256" key="5">
    <source>
        <dbReference type="ARBA" id="ARBA00022842"/>
    </source>
</evidence>
<evidence type="ECO:0000313" key="8">
    <source>
        <dbReference type="EMBL" id="VAX36947.1"/>
    </source>
</evidence>
<dbReference type="GO" id="GO:0016787">
    <property type="term" value="F:hydrolase activity"/>
    <property type="evidence" value="ECO:0007669"/>
    <property type="project" value="UniProtKB-KW"/>
</dbReference>
<gene>
    <name evidence="8" type="ORF">MNBD_UNCLBAC01-1840</name>
</gene>